<evidence type="ECO:0000313" key="3">
    <source>
        <dbReference type="RefSeq" id="XP_009781133.1"/>
    </source>
</evidence>
<dbReference type="PANTHER" id="PTHR48435:SF1">
    <property type="entry name" value="POLYPROTEIN"/>
    <property type="match status" value="1"/>
</dbReference>
<accession>A0A1U7WRC3</accession>
<proteinExistence type="predicted"/>
<feature type="compositionally biased region" description="Polar residues" evidence="1">
    <location>
        <begin position="168"/>
        <end position="178"/>
    </location>
</feature>
<feature type="region of interest" description="Disordered" evidence="1">
    <location>
        <begin position="426"/>
        <end position="447"/>
    </location>
</feature>
<dbReference type="RefSeq" id="XP_009781133.1">
    <property type="nucleotide sequence ID" value="XM_009782831.1"/>
</dbReference>
<gene>
    <name evidence="3" type="primary">LOC104230095</name>
</gene>
<dbReference type="Proteomes" id="UP000189701">
    <property type="component" value="Unplaced"/>
</dbReference>
<feature type="region of interest" description="Disordered" evidence="1">
    <location>
        <begin position="468"/>
        <end position="520"/>
    </location>
</feature>
<dbReference type="PANTHER" id="PTHR48435">
    <property type="entry name" value="POLYPROTEIN"/>
    <property type="match status" value="1"/>
</dbReference>
<dbReference type="AlphaFoldDB" id="A0A1U7WRC3"/>
<dbReference type="InterPro" id="IPR053098">
    <property type="entry name" value="Petuviruses_polyprotein"/>
</dbReference>
<protein>
    <submittedName>
        <fullName evidence="3">Uncharacterized protein LOC104230095</fullName>
    </submittedName>
</protein>
<name>A0A1U7WRC3_NICSY</name>
<reference evidence="3" key="2">
    <citation type="submission" date="2025-08" db="UniProtKB">
        <authorList>
            <consortium name="RefSeq"/>
        </authorList>
    </citation>
    <scope>IDENTIFICATION</scope>
    <source>
        <tissue evidence="3">Leaf</tissue>
    </source>
</reference>
<reference evidence="2" key="1">
    <citation type="journal article" date="2013" name="Genome Biol.">
        <title>Reference genomes and transcriptomes of Nicotiana sylvestris and Nicotiana tomentosiformis.</title>
        <authorList>
            <person name="Sierro N."/>
            <person name="Battey J.N."/>
            <person name="Ouadi S."/>
            <person name="Bovet L."/>
            <person name="Goepfert S."/>
            <person name="Bakaher N."/>
            <person name="Peitsch M.C."/>
            <person name="Ivanov N.V."/>
        </authorList>
    </citation>
    <scope>NUCLEOTIDE SEQUENCE [LARGE SCALE GENOMIC DNA]</scope>
</reference>
<organism evidence="2 3">
    <name type="scientific">Nicotiana sylvestris</name>
    <name type="common">Wood tobacco</name>
    <name type="synonym">South American tobacco</name>
    <dbReference type="NCBI Taxonomy" id="4096"/>
    <lineage>
        <taxon>Eukaryota</taxon>
        <taxon>Viridiplantae</taxon>
        <taxon>Streptophyta</taxon>
        <taxon>Embryophyta</taxon>
        <taxon>Tracheophyta</taxon>
        <taxon>Spermatophyta</taxon>
        <taxon>Magnoliopsida</taxon>
        <taxon>eudicotyledons</taxon>
        <taxon>Gunneridae</taxon>
        <taxon>Pentapetalae</taxon>
        <taxon>asterids</taxon>
        <taxon>lamiids</taxon>
        <taxon>Solanales</taxon>
        <taxon>Solanaceae</taxon>
        <taxon>Nicotianoideae</taxon>
        <taxon>Nicotianeae</taxon>
        <taxon>Nicotiana</taxon>
    </lineage>
</organism>
<dbReference type="OrthoDB" id="998565at2759"/>
<keyword evidence="2" id="KW-1185">Reference proteome</keyword>
<feature type="region of interest" description="Disordered" evidence="1">
    <location>
        <begin position="157"/>
        <end position="195"/>
    </location>
</feature>
<sequence>MAWRVQNHAMDLCLPGGQNTLILNINATKGNTMRTQIPRQISRDELIKILPDSWITNYEKLREPEESLQSGEPTFTKRNDKTIHTLNMMENFVGIYTASWKNKTGVKILTKKEKELGGSNAPLRDTALGILIATVKTVWKIQLENMMNTTSVIGKEKFTPSWEDSETTPKPKSPSTHIPESKKPPEPETSPTQKIINPTQPQIFMLSPSSSSHTQDFPSLQLFEKEGISHAPKISKKNIVLPTGEKPPTSDIEATMNWQSENSICQNKVLNNIGNTIKNVDYTQNKMISKVETIEKKMERTSSHHARLIKALELRLENLQYEICPPGTSLFQFFQQQQKETISIKEQIQLLRHDHFEPQKIPVFPSKPTFFPMSPQAYSPPKLDYTVSTFPSTSQNPISFTQPLKEEHDFDIAKIVWERKDVLAAQKQTKKRRDQGESSKGTNPKNLIISDQKALDLYVSQPRYISKEDTPWSKSLNSSDDETMEDNSQSSNESTTNSSEDDNALLFANQPRDPEVSEID</sequence>
<evidence type="ECO:0000256" key="1">
    <source>
        <dbReference type="SAM" id="MobiDB-lite"/>
    </source>
</evidence>
<evidence type="ECO:0000313" key="2">
    <source>
        <dbReference type="Proteomes" id="UP000189701"/>
    </source>
</evidence>
<feature type="compositionally biased region" description="Low complexity" evidence="1">
    <location>
        <begin position="486"/>
        <end position="498"/>
    </location>
</feature>